<comment type="caution">
    <text evidence="1">The sequence shown here is derived from an EMBL/GenBank/DDBJ whole genome shotgun (WGS) entry which is preliminary data.</text>
</comment>
<evidence type="ECO:0000313" key="2">
    <source>
        <dbReference type="Proteomes" id="UP001066276"/>
    </source>
</evidence>
<keyword evidence="2" id="KW-1185">Reference proteome</keyword>
<name>A0AAV7LIA2_PLEWA</name>
<gene>
    <name evidence="1" type="ORF">NDU88_003334</name>
</gene>
<sequence>MMAKTGPSRGCVCFYGREAWGMKSHPRLLPRKEPGSLGEEVPPWAVAKKVKLACVSRSARGRVCFYARGAGKPG</sequence>
<protein>
    <submittedName>
        <fullName evidence="1">Uncharacterized protein</fullName>
    </submittedName>
</protein>
<dbReference type="Proteomes" id="UP001066276">
    <property type="component" value="Chromosome 11"/>
</dbReference>
<organism evidence="1 2">
    <name type="scientific">Pleurodeles waltl</name>
    <name type="common">Iberian ribbed newt</name>
    <dbReference type="NCBI Taxonomy" id="8319"/>
    <lineage>
        <taxon>Eukaryota</taxon>
        <taxon>Metazoa</taxon>
        <taxon>Chordata</taxon>
        <taxon>Craniata</taxon>
        <taxon>Vertebrata</taxon>
        <taxon>Euteleostomi</taxon>
        <taxon>Amphibia</taxon>
        <taxon>Batrachia</taxon>
        <taxon>Caudata</taxon>
        <taxon>Salamandroidea</taxon>
        <taxon>Salamandridae</taxon>
        <taxon>Pleurodelinae</taxon>
        <taxon>Pleurodeles</taxon>
    </lineage>
</organism>
<proteinExistence type="predicted"/>
<reference evidence="1" key="1">
    <citation type="journal article" date="2022" name="bioRxiv">
        <title>Sequencing and chromosome-scale assembly of the giantPleurodeles waltlgenome.</title>
        <authorList>
            <person name="Brown T."/>
            <person name="Elewa A."/>
            <person name="Iarovenko S."/>
            <person name="Subramanian E."/>
            <person name="Araus A.J."/>
            <person name="Petzold A."/>
            <person name="Susuki M."/>
            <person name="Suzuki K.-i.T."/>
            <person name="Hayashi T."/>
            <person name="Toyoda A."/>
            <person name="Oliveira C."/>
            <person name="Osipova E."/>
            <person name="Leigh N.D."/>
            <person name="Simon A."/>
            <person name="Yun M.H."/>
        </authorList>
    </citation>
    <scope>NUCLEOTIDE SEQUENCE</scope>
    <source>
        <strain evidence="1">20211129_DDA</strain>
        <tissue evidence="1">Liver</tissue>
    </source>
</reference>
<accession>A0AAV7LIA2</accession>
<evidence type="ECO:0000313" key="1">
    <source>
        <dbReference type="EMBL" id="KAJ1090199.1"/>
    </source>
</evidence>
<dbReference type="AlphaFoldDB" id="A0AAV7LIA2"/>
<dbReference type="EMBL" id="JANPWB010000015">
    <property type="protein sequence ID" value="KAJ1090199.1"/>
    <property type="molecule type" value="Genomic_DNA"/>
</dbReference>